<gene>
    <name evidence="2" type="ORF">BU26DRAFT_86892</name>
</gene>
<feature type="compositionally biased region" description="Basic residues" evidence="1">
    <location>
        <begin position="201"/>
        <end position="212"/>
    </location>
</feature>
<proteinExistence type="predicted"/>
<dbReference type="Proteomes" id="UP000800094">
    <property type="component" value="Unassembled WGS sequence"/>
</dbReference>
<dbReference type="RefSeq" id="XP_033679811.1">
    <property type="nucleotide sequence ID" value="XM_033836428.1"/>
</dbReference>
<evidence type="ECO:0000313" key="2">
    <source>
        <dbReference type="EMBL" id="KAF2244807.1"/>
    </source>
</evidence>
<evidence type="ECO:0000256" key="1">
    <source>
        <dbReference type="SAM" id="MobiDB-lite"/>
    </source>
</evidence>
<keyword evidence="3" id="KW-1185">Reference proteome</keyword>
<organism evidence="2 3">
    <name type="scientific">Trematosphaeria pertusa</name>
    <dbReference type="NCBI Taxonomy" id="390896"/>
    <lineage>
        <taxon>Eukaryota</taxon>
        <taxon>Fungi</taxon>
        <taxon>Dikarya</taxon>
        <taxon>Ascomycota</taxon>
        <taxon>Pezizomycotina</taxon>
        <taxon>Dothideomycetes</taxon>
        <taxon>Pleosporomycetidae</taxon>
        <taxon>Pleosporales</taxon>
        <taxon>Massarineae</taxon>
        <taxon>Trematosphaeriaceae</taxon>
        <taxon>Trematosphaeria</taxon>
    </lineage>
</organism>
<dbReference type="AlphaFoldDB" id="A0A6A6I3H5"/>
<dbReference type="EMBL" id="ML987202">
    <property type="protein sequence ID" value="KAF2244807.1"/>
    <property type="molecule type" value="Genomic_DNA"/>
</dbReference>
<sequence>MTKPKISGPFDARHVGGVSIPGATIPLVGIDRSSTSTFWEPDEPPSHTNVATGNIEIVRRSNTIASTLSRPSLRLKTSISRLRARSNSNSPDTLRRKEGEQMREHAETMGQSLRKKPSSSRLWQRVRQESPPRPPRDPVREQKREDPEHAAPPQPVEKDILSLKPTTSISRKPSQRATPSSERPLPPPLPPREPPPPLHRQPSHKRAPPVRPKRADSGTAIDFGDVPVDERPRGFKEILSVQSFAERMALYKKTREYWAHADHGLDEWVGRAGQQRPLALQV</sequence>
<dbReference type="OrthoDB" id="5151921at2759"/>
<protein>
    <submittedName>
        <fullName evidence="2">Uncharacterized protein</fullName>
    </submittedName>
</protein>
<accession>A0A6A6I3H5</accession>
<feature type="compositionally biased region" description="Pro residues" evidence="1">
    <location>
        <begin position="184"/>
        <end position="199"/>
    </location>
</feature>
<evidence type="ECO:0000313" key="3">
    <source>
        <dbReference type="Proteomes" id="UP000800094"/>
    </source>
</evidence>
<dbReference type="GeneID" id="54589758"/>
<feature type="region of interest" description="Disordered" evidence="1">
    <location>
        <begin position="75"/>
        <end position="230"/>
    </location>
</feature>
<feature type="compositionally biased region" description="Basic and acidic residues" evidence="1">
    <location>
        <begin position="126"/>
        <end position="149"/>
    </location>
</feature>
<feature type="compositionally biased region" description="Polar residues" evidence="1">
    <location>
        <begin position="75"/>
        <end position="92"/>
    </location>
</feature>
<feature type="compositionally biased region" description="Basic and acidic residues" evidence="1">
    <location>
        <begin position="93"/>
        <end position="107"/>
    </location>
</feature>
<feature type="compositionally biased region" description="Polar residues" evidence="1">
    <location>
        <begin position="164"/>
        <end position="178"/>
    </location>
</feature>
<reference evidence="2" key="1">
    <citation type="journal article" date="2020" name="Stud. Mycol.">
        <title>101 Dothideomycetes genomes: a test case for predicting lifestyles and emergence of pathogens.</title>
        <authorList>
            <person name="Haridas S."/>
            <person name="Albert R."/>
            <person name="Binder M."/>
            <person name="Bloem J."/>
            <person name="Labutti K."/>
            <person name="Salamov A."/>
            <person name="Andreopoulos B."/>
            <person name="Baker S."/>
            <person name="Barry K."/>
            <person name="Bills G."/>
            <person name="Bluhm B."/>
            <person name="Cannon C."/>
            <person name="Castanera R."/>
            <person name="Culley D."/>
            <person name="Daum C."/>
            <person name="Ezra D."/>
            <person name="Gonzalez J."/>
            <person name="Henrissat B."/>
            <person name="Kuo A."/>
            <person name="Liang C."/>
            <person name="Lipzen A."/>
            <person name="Lutzoni F."/>
            <person name="Magnuson J."/>
            <person name="Mondo S."/>
            <person name="Nolan M."/>
            <person name="Ohm R."/>
            <person name="Pangilinan J."/>
            <person name="Park H.-J."/>
            <person name="Ramirez L."/>
            <person name="Alfaro M."/>
            <person name="Sun H."/>
            <person name="Tritt A."/>
            <person name="Yoshinaga Y."/>
            <person name="Zwiers L.-H."/>
            <person name="Turgeon B."/>
            <person name="Goodwin S."/>
            <person name="Spatafora J."/>
            <person name="Crous P."/>
            <person name="Grigoriev I."/>
        </authorList>
    </citation>
    <scope>NUCLEOTIDE SEQUENCE</scope>
    <source>
        <strain evidence="2">CBS 122368</strain>
    </source>
</reference>
<name>A0A6A6I3H5_9PLEO</name>